<evidence type="ECO:0000256" key="1">
    <source>
        <dbReference type="SAM" id="MobiDB-lite"/>
    </source>
</evidence>
<protein>
    <submittedName>
        <fullName evidence="2">Uncharacterized protein</fullName>
    </submittedName>
</protein>
<dbReference type="AlphaFoldDB" id="A0A4Y2FPA1"/>
<evidence type="ECO:0000313" key="2">
    <source>
        <dbReference type="EMBL" id="GBM43001.1"/>
    </source>
</evidence>
<sequence length="86" mass="9660">MKKAIPNTAAAKKALQDIETYNEEMACVDRIISSYGEFPVLNCTKHPLVMNAGTRSEVDASSCTDMDTTTMVDDPEQATKRRKYRR</sequence>
<dbReference type="Proteomes" id="UP000499080">
    <property type="component" value="Unassembled WGS sequence"/>
</dbReference>
<reference evidence="2 3" key="1">
    <citation type="journal article" date="2019" name="Sci. Rep.">
        <title>Orb-weaving spider Araneus ventricosus genome elucidates the spidroin gene catalogue.</title>
        <authorList>
            <person name="Kono N."/>
            <person name="Nakamura H."/>
            <person name="Ohtoshi R."/>
            <person name="Moran D.A.P."/>
            <person name="Shinohara A."/>
            <person name="Yoshida Y."/>
            <person name="Fujiwara M."/>
            <person name="Mori M."/>
            <person name="Tomita M."/>
            <person name="Arakawa K."/>
        </authorList>
    </citation>
    <scope>NUCLEOTIDE SEQUENCE [LARGE SCALE GENOMIC DNA]</scope>
</reference>
<keyword evidence="3" id="KW-1185">Reference proteome</keyword>
<comment type="caution">
    <text evidence="2">The sequence shown here is derived from an EMBL/GenBank/DDBJ whole genome shotgun (WGS) entry which is preliminary data.</text>
</comment>
<dbReference type="EMBL" id="BGPR01001013">
    <property type="protein sequence ID" value="GBM43001.1"/>
    <property type="molecule type" value="Genomic_DNA"/>
</dbReference>
<gene>
    <name evidence="2" type="ORF">AVEN_88603_1</name>
</gene>
<proteinExistence type="predicted"/>
<evidence type="ECO:0000313" key="3">
    <source>
        <dbReference type="Proteomes" id="UP000499080"/>
    </source>
</evidence>
<accession>A0A4Y2FPA1</accession>
<name>A0A4Y2FPA1_ARAVE</name>
<feature type="region of interest" description="Disordered" evidence="1">
    <location>
        <begin position="55"/>
        <end position="86"/>
    </location>
</feature>
<organism evidence="2 3">
    <name type="scientific">Araneus ventricosus</name>
    <name type="common">Orbweaver spider</name>
    <name type="synonym">Epeira ventricosa</name>
    <dbReference type="NCBI Taxonomy" id="182803"/>
    <lineage>
        <taxon>Eukaryota</taxon>
        <taxon>Metazoa</taxon>
        <taxon>Ecdysozoa</taxon>
        <taxon>Arthropoda</taxon>
        <taxon>Chelicerata</taxon>
        <taxon>Arachnida</taxon>
        <taxon>Araneae</taxon>
        <taxon>Araneomorphae</taxon>
        <taxon>Entelegynae</taxon>
        <taxon>Araneoidea</taxon>
        <taxon>Araneidae</taxon>
        <taxon>Araneus</taxon>
    </lineage>
</organism>